<dbReference type="RefSeq" id="WP_376885814.1">
    <property type="nucleotide sequence ID" value="NZ_JBHUHR010000027.1"/>
</dbReference>
<reference evidence="2" key="1">
    <citation type="journal article" date="2019" name="Int. J. Syst. Evol. Microbiol.">
        <title>The Global Catalogue of Microorganisms (GCM) 10K type strain sequencing project: providing services to taxonomists for standard genome sequencing and annotation.</title>
        <authorList>
            <consortium name="The Broad Institute Genomics Platform"/>
            <consortium name="The Broad Institute Genome Sequencing Center for Infectious Disease"/>
            <person name="Wu L."/>
            <person name="Ma J."/>
        </authorList>
    </citation>
    <scope>NUCLEOTIDE SEQUENCE [LARGE SCALE GENOMIC DNA]</scope>
    <source>
        <strain evidence="2">CGMCC 1.15180</strain>
    </source>
</reference>
<keyword evidence="2" id="KW-1185">Reference proteome</keyword>
<protein>
    <submittedName>
        <fullName evidence="1">Uncharacterized protein</fullName>
    </submittedName>
</protein>
<evidence type="ECO:0000313" key="1">
    <source>
        <dbReference type="EMBL" id="MFD2035096.1"/>
    </source>
</evidence>
<proteinExistence type="predicted"/>
<dbReference type="EMBL" id="JBHUHR010000027">
    <property type="protein sequence ID" value="MFD2035096.1"/>
    <property type="molecule type" value="Genomic_DNA"/>
</dbReference>
<sequence>MNIKIVCIFILAVLAGCQSEEVNKEGFDPPYFQLKEFVEGQATLLHGKKLIKEIQFDSSNERVEMIPTEEEWLEELDFFVQSDINKLSLVQAYEVVSDENEVVYSLKKGEKSKVKSLKIEFFENKKPSKIEFVIGSANTFYTTNTVGLLLVDEETNLVSKFEVNGKQKVVFLDHISMSLKGEISN</sequence>
<comment type="caution">
    <text evidence="1">The sequence shown here is derived from an EMBL/GenBank/DDBJ whole genome shotgun (WGS) entry which is preliminary data.</text>
</comment>
<accession>A0ABW4VN10</accession>
<gene>
    <name evidence="1" type="ORF">ACFSKL_09855</name>
</gene>
<evidence type="ECO:0000313" key="2">
    <source>
        <dbReference type="Proteomes" id="UP001597361"/>
    </source>
</evidence>
<organism evidence="1 2">
    <name type="scientific">Belliella marina</name>
    <dbReference type="NCBI Taxonomy" id="1644146"/>
    <lineage>
        <taxon>Bacteria</taxon>
        <taxon>Pseudomonadati</taxon>
        <taxon>Bacteroidota</taxon>
        <taxon>Cytophagia</taxon>
        <taxon>Cytophagales</taxon>
        <taxon>Cyclobacteriaceae</taxon>
        <taxon>Belliella</taxon>
    </lineage>
</organism>
<dbReference type="PROSITE" id="PS51257">
    <property type="entry name" value="PROKAR_LIPOPROTEIN"/>
    <property type="match status" value="1"/>
</dbReference>
<dbReference type="Proteomes" id="UP001597361">
    <property type="component" value="Unassembled WGS sequence"/>
</dbReference>
<name>A0ABW4VN10_9BACT</name>